<name>A0A0A9BDC5_ARUDO</name>
<dbReference type="EMBL" id="GBRH01240583">
    <property type="protein sequence ID" value="JAD57312.1"/>
    <property type="molecule type" value="Transcribed_RNA"/>
</dbReference>
<reference evidence="1" key="1">
    <citation type="submission" date="2014-09" db="EMBL/GenBank/DDBJ databases">
        <authorList>
            <person name="Magalhaes I.L.F."/>
            <person name="Oliveira U."/>
            <person name="Santos F.R."/>
            <person name="Vidigal T.H.D.A."/>
            <person name="Brescovit A.D."/>
            <person name="Santos A.J."/>
        </authorList>
    </citation>
    <scope>NUCLEOTIDE SEQUENCE</scope>
    <source>
        <tissue evidence="1">Shoot tissue taken approximately 20 cm above the soil surface</tissue>
    </source>
</reference>
<reference evidence="1" key="2">
    <citation type="journal article" date="2015" name="Data Brief">
        <title>Shoot transcriptome of the giant reed, Arundo donax.</title>
        <authorList>
            <person name="Barrero R.A."/>
            <person name="Guerrero F.D."/>
            <person name="Moolhuijzen P."/>
            <person name="Goolsby J.A."/>
            <person name="Tidwell J."/>
            <person name="Bellgard S.E."/>
            <person name="Bellgard M.I."/>
        </authorList>
    </citation>
    <scope>NUCLEOTIDE SEQUENCE</scope>
    <source>
        <tissue evidence="1">Shoot tissue taken approximately 20 cm above the soil surface</tissue>
    </source>
</reference>
<sequence length="38" mass="4566">MPQYNNCAGVCFATRVQYLFHFINRENTRAQIQKMRDT</sequence>
<proteinExistence type="predicted"/>
<accession>A0A0A9BDC5</accession>
<organism evidence="1">
    <name type="scientific">Arundo donax</name>
    <name type="common">Giant reed</name>
    <name type="synonym">Donax arundinaceus</name>
    <dbReference type="NCBI Taxonomy" id="35708"/>
    <lineage>
        <taxon>Eukaryota</taxon>
        <taxon>Viridiplantae</taxon>
        <taxon>Streptophyta</taxon>
        <taxon>Embryophyta</taxon>
        <taxon>Tracheophyta</taxon>
        <taxon>Spermatophyta</taxon>
        <taxon>Magnoliopsida</taxon>
        <taxon>Liliopsida</taxon>
        <taxon>Poales</taxon>
        <taxon>Poaceae</taxon>
        <taxon>PACMAD clade</taxon>
        <taxon>Arundinoideae</taxon>
        <taxon>Arundineae</taxon>
        <taxon>Arundo</taxon>
    </lineage>
</organism>
<evidence type="ECO:0000313" key="1">
    <source>
        <dbReference type="EMBL" id="JAD57312.1"/>
    </source>
</evidence>
<dbReference type="AlphaFoldDB" id="A0A0A9BDC5"/>
<protein>
    <submittedName>
        <fullName evidence="1">Uncharacterized protein</fullName>
    </submittedName>
</protein>